<feature type="domain" description="HIT" evidence="2">
    <location>
        <begin position="40"/>
        <end position="109"/>
    </location>
</feature>
<dbReference type="PROSITE" id="PS51084">
    <property type="entry name" value="HIT_2"/>
    <property type="match status" value="1"/>
</dbReference>
<dbReference type="SUPFAM" id="SSF54197">
    <property type="entry name" value="HIT-like"/>
    <property type="match status" value="1"/>
</dbReference>
<dbReference type="InterPro" id="IPR036265">
    <property type="entry name" value="HIT-like_sf"/>
</dbReference>
<gene>
    <name evidence="3" type="ORF">D3218_11305</name>
</gene>
<accession>A0A3A1WJ07</accession>
<dbReference type="EMBL" id="QYRN01000005">
    <property type="protein sequence ID" value="RIY00974.1"/>
    <property type="molecule type" value="Genomic_DNA"/>
</dbReference>
<keyword evidence="4" id="KW-1185">Reference proteome</keyword>
<reference evidence="4" key="1">
    <citation type="submission" date="2018-09" db="EMBL/GenBank/DDBJ databases">
        <authorList>
            <person name="Tuo L."/>
        </authorList>
    </citation>
    <scope>NUCLEOTIDE SEQUENCE [LARGE SCALE GENOMIC DNA]</scope>
    <source>
        <strain evidence="4">M2BS4Y-1</strain>
    </source>
</reference>
<comment type="caution">
    <text evidence="1">Lacks conserved residue(s) required for the propagation of feature annotation.</text>
</comment>
<evidence type="ECO:0000313" key="3">
    <source>
        <dbReference type="EMBL" id="RIY00974.1"/>
    </source>
</evidence>
<comment type="caution">
    <text evidence="3">The sequence shown here is derived from an EMBL/GenBank/DDBJ whole genome shotgun (WGS) entry which is preliminary data.</text>
</comment>
<dbReference type="PIRSF" id="PIRSF000714">
    <property type="entry name" value="HIT"/>
    <property type="match status" value="1"/>
</dbReference>
<protein>
    <submittedName>
        <fullName evidence="3">HIT domain-containing protein</fullName>
    </submittedName>
</protein>
<dbReference type="AlphaFoldDB" id="A0A3A1WJ07"/>
<dbReference type="GO" id="GO:0003824">
    <property type="term" value="F:catalytic activity"/>
    <property type="evidence" value="ECO:0007669"/>
    <property type="project" value="InterPro"/>
</dbReference>
<dbReference type="InterPro" id="IPR011146">
    <property type="entry name" value="HIT-like"/>
</dbReference>
<proteinExistence type="predicted"/>
<evidence type="ECO:0000256" key="1">
    <source>
        <dbReference type="PROSITE-ProRule" id="PRU00464"/>
    </source>
</evidence>
<name>A0A3A1WJ07_9HYPH</name>
<dbReference type="RefSeq" id="WP_119540176.1">
    <property type="nucleotide sequence ID" value="NZ_QYRN01000005.1"/>
</dbReference>
<dbReference type="Pfam" id="PF01230">
    <property type="entry name" value="HIT"/>
    <property type="match status" value="1"/>
</dbReference>
<dbReference type="Proteomes" id="UP000265750">
    <property type="component" value="Unassembled WGS sequence"/>
</dbReference>
<evidence type="ECO:0000313" key="4">
    <source>
        <dbReference type="Proteomes" id="UP000265750"/>
    </source>
</evidence>
<dbReference type="OrthoDB" id="9799145at2"/>
<sequence>MQADPLAFSLDERLDADTRFLCDLPLCRLLLMRDARWPWLILVPRRPALVELFDLEERDRLALLAEANRVAEVLSAATGSEKINLGALGNVVRQFHLHVVARSSGDPNWPRPVWGFESALPYPAGAEEALARSVLERLA</sequence>
<evidence type="ECO:0000259" key="2">
    <source>
        <dbReference type="PROSITE" id="PS51084"/>
    </source>
</evidence>
<organism evidence="3 4">
    <name type="scientific">Aureimonas flava</name>
    <dbReference type="NCBI Taxonomy" id="2320271"/>
    <lineage>
        <taxon>Bacteria</taxon>
        <taxon>Pseudomonadati</taxon>
        <taxon>Pseudomonadota</taxon>
        <taxon>Alphaproteobacteria</taxon>
        <taxon>Hyphomicrobiales</taxon>
        <taxon>Aurantimonadaceae</taxon>
        <taxon>Aureimonas</taxon>
    </lineage>
</organism>
<dbReference type="InterPro" id="IPR026026">
    <property type="entry name" value="HIT_Hint"/>
</dbReference>
<dbReference type="Gene3D" id="3.30.428.10">
    <property type="entry name" value="HIT-like"/>
    <property type="match status" value="1"/>
</dbReference>